<name>A0A8K0W343_9PLEO</name>
<evidence type="ECO:0008006" key="3">
    <source>
        <dbReference type="Google" id="ProtNLM"/>
    </source>
</evidence>
<reference evidence="1" key="1">
    <citation type="journal article" date="2021" name="Nat. Commun.">
        <title>Genetic determinants of endophytism in the Arabidopsis root mycobiome.</title>
        <authorList>
            <person name="Mesny F."/>
            <person name="Miyauchi S."/>
            <person name="Thiergart T."/>
            <person name="Pickel B."/>
            <person name="Atanasova L."/>
            <person name="Karlsson M."/>
            <person name="Huettel B."/>
            <person name="Barry K.W."/>
            <person name="Haridas S."/>
            <person name="Chen C."/>
            <person name="Bauer D."/>
            <person name="Andreopoulos W."/>
            <person name="Pangilinan J."/>
            <person name="LaButti K."/>
            <person name="Riley R."/>
            <person name="Lipzen A."/>
            <person name="Clum A."/>
            <person name="Drula E."/>
            <person name="Henrissat B."/>
            <person name="Kohler A."/>
            <person name="Grigoriev I.V."/>
            <person name="Martin F.M."/>
            <person name="Hacquard S."/>
        </authorList>
    </citation>
    <scope>NUCLEOTIDE SEQUENCE</scope>
    <source>
        <strain evidence="1">MPI-SDFR-AT-0120</strain>
    </source>
</reference>
<comment type="caution">
    <text evidence="1">The sequence shown here is derived from an EMBL/GenBank/DDBJ whole genome shotgun (WGS) entry which is preliminary data.</text>
</comment>
<dbReference type="OrthoDB" id="20729at2759"/>
<evidence type="ECO:0000313" key="2">
    <source>
        <dbReference type="Proteomes" id="UP000813461"/>
    </source>
</evidence>
<accession>A0A8K0W343</accession>
<dbReference type="AlphaFoldDB" id="A0A8K0W343"/>
<dbReference type="EMBL" id="JAGMVJ010000002">
    <property type="protein sequence ID" value="KAH7093063.1"/>
    <property type="molecule type" value="Genomic_DNA"/>
</dbReference>
<organism evidence="1 2">
    <name type="scientific">Paraphoma chrysanthemicola</name>
    <dbReference type="NCBI Taxonomy" id="798071"/>
    <lineage>
        <taxon>Eukaryota</taxon>
        <taxon>Fungi</taxon>
        <taxon>Dikarya</taxon>
        <taxon>Ascomycota</taxon>
        <taxon>Pezizomycotina</taxon>
        <taxon>Dothideomycetes</taxon>
        <taxon>Pleosporomycetidae</taxon>
        <taxon>Pleosporales</taxon>
        <taxon>Pleosporineae</taxon>
        <taxon>Phaeosphaeriaceae</taxon>
        <taxon>Paraphoma</taxon>
    </lineage>
</organism>
<sequence>MGSRFSSEVPPPRPPRKYLLSFPEERFPEEASRAPEDVQDWYSHFLETLFCLPHKDGKGILILEPPDDFVPDSRARPGWARKRLRKAYELLGDGHPRIVRYIGPLESGNGVIVERLEPGPIDWYSIPALTVPLPQEMSRNDKLLLFLYYRWALQVLSAFRFAHSRSVFIRNFCSQLVWLRSDFSLAITGFIAASAPEIEEESRRDGIASERESLQDPARPYSISLEEFDRRVKEENYSPCPFSDGEWIIDGSASDDIYEGGNENGSVKEDLHYWAVFVKFLMNDGSPDASARNHEIPNEFENARLGTIRANAMNGRYESAAEIVQDVKVAAVQMGIKVVGDDEVDIDDTWENVFEVCERRLCFRKQE</sequence>
<dbReference type="Proteomes" id="UP000813461">
    <property type="component" value="Unassembled WGS sequence"/>
</dbReference>
<keyword evidence="2" id="KW-1185">Reference proteome</keyword>
<proteinExistence type="predicted"/>
<evidence type="ECO:0000313" key="1">
    <source>
        <dbReference type="EMBL" id="KAH7093063.1"/>
    </source>
</evidence>
<gene>
    <name evidence="1" type="ORF">FB567DRAFT_587509</name>
</gene>
<protein>
    <recommendedName>
        <fullName evidence="3">Protein kinase domain-containing protein</fullName>
    </recommendedName>
</protein>